<dbReference type="GO" id="GO:0044205">
    <property type="term" value="P:'de novo' UMP biosynthetic process"/>
    <property type="evidence" value="ECO:0007669"/>
    <property type="project" value="UniProtKB-UniRule"/>
</dbReference>
<comment type="similarity">
    <text evidence="7">Belongs to the purine/pyrimidine phosphoribosyltransferase family. PyrE subfamily.</text>
</comment>
<feature type="binding site" description="in other chain" evidence="7">
    <location>
        <position position="95"/>
    </location>
    <ligand>
        <name>5-phospho-alpha-D-ribose 1-diphosphate</name>
        <dbReference type="ChEBI" id="CHEBI:58017"/>
        <note>ligand shared between dimeric partners</note>
    </ligand>
</feature>
<evidence type="ECO:0000259" key="8">
    <source>
        <dbReference type="Pfam" id="PF00156"/>
    </source>
</evidence>
<dbReference type="GO" id="GO:0019856">
    <property type="term" value="P:pyrimidine nucleobase biosynthetic process"/>
    <property type="evidence" value="ECO:0007669"/>
    <property type="project" value="InterPro"/>
</dbReference>
<feature type="binding site" evidence="7">
    <location>
        <position position="150"/>
    </location>
    <ligand>
        <name>orotate</name>
        <dbReference type="ChEBI" id="CHEBI:30839"/>
    </ligand>
</feature>
<comment type="function">
    <text evidence="7">Catalyzes the transfer of a ribosyl phosphate group from 5-phosphoribose 1-diphosphate to orotate, leading to the formation of orotidine monophosphate (OMP).</text>
</comment>
<sequence length="191" mass="20517">MTHSQIQKEVLQIFKDSGALLTGHFILRSGLHSANYFQCAQVCQYMDKVSRLVELLLPKLKSLGAETVLAPAMGGLVVGQEIARQLGARFIFAEKENNRLVLRRNFKIAPGEKILVAEDVVTRGGRVVECADIIRAWGGVPVACAMLVDRSAGAAALPMPAVSLLELSFPTYEADALPPELAALPATHPGS</sequence>
<evidence type="ECO:0000313" key="10">
    <source>
        <dbReference type="Proteomes" id="UP000886812"/>
    </source>
</evidence>
<feature type="binding site" description="in other chain" evidence="7">
    <location>
        <begin position="118"/>
        <end position="126"/>
    </location>
    <ligand>
        <name>5-phospho-alpha-D-ribose 1-diphosphate</name>
        <dbReference type="ChEBI" id="CHEBI:58017"/>
        <note>ligand shared between dimeric partners</note>
    </ligand>
</feature>
<evidence type="ECO:0000313" key="9">
    <source>
        <dbReference type="EMBL" id="HIV04953.1"/>
    </source>
</evidence>
<evidence type="ECO:0000256" key="5">
    <source>
        <dbReference type="ARBA" id="ARBA00022842"/>
    </source>
</evidence>
<keyword evidence="5 7" id="KW-0460">Magnesium</keyword>
<gene>
    <name evidence="7" type="primary">pyrE</name>
    <name evidence="9" type="ORF">IAC75_07410</name>
</gene>
<name>A0A9D1NM36_9BACT</name>
<dbReference type="PANTHER" id="PTHR19278">
    <property type="entry name" value="OROTATE PHOSPHORIBOSYLTRANSFERASE"/>
    <property type="match status" value="1"/>
</dbReference>
<evidence type="ECO:0000256" key="2">
    <source>
        <dbReference type="ARBA" id="ARBA00011971"/>
    </source>
</evidence>
<organism evidence="9 10">
    <name type="scientific">Candidatus Spyradosoma merdigallinarum</name>
    <dbReference type="NCBI Taxonomy" id="2840950"/>
    <lineage>
        <taxon>Bacteria</taxon>
        <taxon>Pseudomonadati</taxon>
        <taxon>Verrucomicrobiota</taxon>
        <taxon>Opitutia</taxon>
        <taxon>Opitutia incertae sedis</taxon>
        <taxon>Candidatus Spyradosoma</taxon>
    </lineage>
</organism>
<evidence type="ECO:0000256" key="7">
    <source>
        <dbReference type="HAMAP-Rule" id="MF_01208"/>
    </source>
</evidence>
<dbReference type="InterPro" id="IPR006273">
    <property type="entry name" value="Orotate_PRibTrfase_bac"/>
</dbReference>
<feature type="binding site" description="in other chain" evidence="7">
    <location>
        <position position="28"/>
    </location>
    <ligand>
        <name>5-phospho-alpha-D-ribose 1-diphosphate</name>
        <dbReference type="ChEBI" id="CHEBI:58017"/>
        <note>ligand shared between dimeric partners</note>
    </ligand>
</feature>
<dbReference type="CDD" id="cd06223">
    <property type="entry name" value="PRTases_typeI"/>
    <property type="match status" value="1"/>
</dbReference>
<proteinExistence type="inferred from homology"/>
<dbReference type="GO" id="GO:0004588">
    <property type="term" value="F:orotate phosphoribosyltransferase activity"/>
    <property type="evidence" value="ECO:0007669"/>
    <property type="project" value="UniProtKB-UniRule"/>
</dbReference>
<dbReference type="SUPFAM" id="SSF53271">
    <property type="entry name" value="PRTase-like"/>
    <property type="match status" value="1"/>
</dbReference>
<reference evidence="9" key="2">
    <citation type="journal article" date="2021" name="PeerJ">
        <title>Extensive microbial diversity within the chicken gut microbiome revealed by metagenomics and culture.</title>
        <authorList>
            <person name="Gilroy R."/>
            <person name="Ravi A."/>
            <person name="Getino M."/>
            <person name="Pursley I."/>
            <person name="Horton D.L."/>
            <person name="Alikhan N.F."/>
            <person name="Baker D."/>
            <person name="Gharbi K."/>
            <person name="Hall N."/>
            <person name="Watson M."/>
            <person name="Adriaenssens E.M."/>
            <person name="Foster-Nyarko E."/>
            <person name="Jarju S."/>
            <person name="Secka A."/>
            <person name="Antonio M."/>
            <person name="Oren A."/>
            <person name="Chaudhuri R.R."/>
            <person name="La Ragione R."/>
            <person name="Hildebrand F."/>
            <person name="Pallen M.J."/>
        </authorList>
    </citation>
    <scope>NUCLEOTIDE SEQUENCE</scope>
    <source>
        <strain evidence="9">10669</strain>
    </source>
</reference>
<dbReference type="Pfam" id="PF00156">
    <property type="entry name" value="Pribosyltran"/>
    <property type="match status" value="1"/>
</dbReference>
<dbReference type="EC" id="2.4.2.10" evidence="2 7"/>
<keyword evidence="3 7" id="KW-0328">Glycosyltransferase</keyword>
<comment type="caution">
    <text evidence="9">The sequence shown here is derived from an EMBL/GenBank/DDBJ whole genome shotgun (WGS) entry which is preliminary data.</text>
</comment>
<dbReference type="PANTHER" id="PTHR19278:SF9">
    <property type="entry name" value="URIDINE 5'-MONOPHOSPHATE SYNTHASE"/>
    <property type="match status" value="1"/>
</dbReference>
<evidence type="ECO:0000256" key="4">
    <source>
        <dbReference type="ARBA" id="ARBA00022679"/>
    </source>
</evidence>
<comment type="pathway">
    <text evidence="1 7">Pyrimidine metabolism; UMP biosynthesis via de novo pathway; UMP from orotate: step 1/2.</text>
</comment>
<dbReference type="InterPro" id="IPR000836">
    <property type="entry name" value="PRTase_dom"/>
</dbReference>
<feature type="binding site" evidence="7">
    <location>
        <position position="122"/>
    </location>
    <ligand>
        <name>orotate</name>
        <dbReference type="ChEBI" id="CHEBI:30839"/>
    </ligand>
</feature>
<comment type="catalytic activity">
    <reaction evidence="7">
        <text>orotidine 5'-phosphate + diphosphate = orotate + 5-phospho-alpha-D-ribose 1-diphosphate</text>
        <dbReference type="Rhea" id="RHEA:10380"/>
        <dbReference type="ChEBI" id="CHEBI:30839"/>
        <dbReference type="ChEBI" id="CHEBI:33019"/>
        <dbReference type="ChEBI" id="CHEBI:57538"/>
        <dbReference type="ChEBI" id="CHEBI:58017"/>
        <dbReference type="EC" id="2.4.2.10"/>
    </reaction>
</comment>
<evidence type="ECO:0000256" key="1">
    <source>
        <dbReference type="ARBA" id="ARBA00004889"/>
    </source>
</evidence>
<dbReference type="InterPro" id="IPR023031">
    <property type="entry name" value="OPRT"/>
</dbReference>
<dbReference type="Proteomes" id="UP000886812">
    <property type="component" value="Unassembled WGS sequence"/>
</dbReference>
<evidence type="ECO:0000256" key="6">
    <source>
        <dbReference type="ARBA" id="ARBA00022975"/>
    </source>
</evidence>
<dbReference type="GO" id="GO:0000287">
    <property type="term" value="F:magnesium ion binding"/>
    <property type="evidence" value="ECO:0007669"/>
    <property type="project" value="UniProtKB-UniRule"/>
</dbReference>
<feature type="domain" description="Phosphoribosyltransferase" evidence="8">
    <location>
        <begin position="67"/>
        <end position="168"/>
    </location>
</feature>
<dbReference type="NCBIfam" id="TIGR01367">
    <property type="entry name" value="pyrE_Therm"/>
    <property type="match status" value="1"/>
</dbReference>
<comment type="caution">
    <text evidence="7">Lacks conserved residue(s) required for the propagation of feature annotation.</text>
</comment>
<evidence type="ECO:0000256" key="3">
    <source>
        <dbReference type="ARBA" id="ARBA00022676"/>
    </source>
</evidence>
<reference evidence="9" key="1">
    <citation type="submission" date="2020-10" db="EMBL/GenBank/DDBJ databases">
        <authorList>
            <person name="Gilroy R."/>
        </authorList>
    </citation>
    <scope>NUCLEOTIDE SEQUENCE</scope>
    <source>
        <strain evidence="9">10669</strain>
    </source>
</reference>
<comment type="cofactor">
    <cofactor evidence="7">
        <name>Mg(2+)</name>
        <dbReference type="ChEBI" id="CHEBI:18420"/>
    </cofactor>
</comment>
<dbReference type="EMBL" id="DVOG01000195">
    <property type="protein sequence ID" value="HIV04953.1"/>
    <property type="molecule type" value="Genomic_DNA"/>
</dbReference>
<accession>A0A9D1NM36</accession>
<keyword evidence="6 7" id="KW-0665">Pyrimidine biosynthesis</keyword>
<dbReference type="InterPro" id="IPR029057">
    <property type="entry name" value="PRTase-like"/>
</dbReference>
<dbReference type="HAMAP" id="MF_01208">
    <property type="entry name" value="PyrE"/>
    <property type="match status" value="1"/>
</dbReference>
<protein>
    <recommendedName>
        <fullName evidence="2 7">Orotate phosphoribosyltransferase</fullName>
        <shortName evidence="7">OPRT</shortName>
        <shortName evidence="7">OPRTase</shortName>
        <ecNumber evidence="2 7">2.4.2.10</ecNumber>
    </recommendedName>
</protein>
<dbReference type="AlphaFoldDB" id="A0A9D1NM36"/>
<dbReference type="Gene3D" id="3.40.50.2020">
    <property type="match status" value="1"/>
</dbReference>
<keyword evidence="4 7" id="KW-0808">Transferase</keyword>
<comment type="subunit">
    <text evidence="7">Homodimer.</text>
</comment>